<proteinExistence type="predicted"/>
<dbReference type="Pfam" id="PF02515">
    <property type="entry name" value="CoA_transf_3"/>
    <property type="match status" value="1"/>
</dbReference>
<dbReference type="Gene3D" id="3.40.50.10540">
    <property type="entry name" value="Crotonobetainyl-coa:carnitine coa-transferase, domain 1"/>
    <property type="match status" value="1"/>
</dbReference>
<name>A0A367PJ65_CUPNE</name>
<dbReference type="PANTHER" id="PTHR48207">
    <property type="entry name" value="SUCCINATE--HYDROXYMETHYLGLUTARATE COA-TRANSFERASE"/>
    <property type="match status" value="1"/>
</dbReference>
<evidence type="ECO:0000313" key="3">
    <source>
        <dbReference type="Proteomes" id="UP000253501"/>
    </source>
</evidence>
<dbReference type="EMBL" id="QDHA01000033">
    <property type="protein sequence ID" value="RCJ07939.1"/>
    <property type="molecule type" value="Genomic_DNA"/>
</dbReference>
<comment type="caution">
    <text evidence="2">The sequence shown here is derived from an EMBL/GenBank/DDBJ whole genome shotgun (WGS) entry which is preliminary data.</text>
</comment>
<dbReference type="SUPFAM" id="SSF89796">
    <property type="entry name" value="CoA-transferase family III (CaiB/BaiF)"/>
    <property type="match status" value="1"/>
</dbReference>
<dbReference type="InterPro" id="IPR023606">
    <property type="entry name" value="CoA-Trfase_III_dom_1_sf"/>
</dbReference>
<dbReference type="InterPro" id="IPR003673">
    <property type="entry name" value="CoA-Trfase_fam_III"/>
</dbReference>
<dbReference type="Proteomes" id="UP000253501">
    <property type="component" value="Unassembled WGS sequence"/>
</dbReference>
<evidence type="ECO:0000313" key="2">
    <source>
        <dbReference type="EMBL" id="RCJ07939.1"/>
    </source>
</evidence>
<accession>A0A367PJ65</accession>
<dbReference type="RefSeq" id="WP_114132394.1">
    <property type="nucleotide sequence ID" value="NZ_CP068434.1"/>
</dbReference>
<gene>
    <name evidence="2" type="ORF">DDK22_13685</name>
</gene>
<protein>
    <submittedName>
        <fullName evidence="2">CoA transferase</fullName>
    </submittedName>
</protein>
<dbReference type="AlphaFoldDB" id="A0A367PJ65"/>
<dbReference type="InterPro" id="IPR044855">
    <property type="entry name" value="CoA-Trfase_III_dom3_sf"/>
</dbReference>
<organism evidence="2 3">
    <name type="scientific">Cupriavidus necator</name>
    <name type="common">Alcaligenes eutrophus</name>
    <name type="synonym">Ralstonia eutropha</name>
    <dbReference type="NCBI Taxonomy" id="106590"/>
    <lineage>
        <taxon>Bacteria</taxon>
        <taxon>Pseudomonadati</taxon>
        <taxon>Pseudomonadota</taxon>
        <taxon>Betaproteobacteria</taxon>
        <taxon>Burkholderiales</taxon>
        <taxon>Burkholderiaceae</taxon>
        <taxon>Cupriavidus</taxon>
    </lineage>
</organism>
<dbReference type="PANTHER" id="PTHR48207:SF3">
    <property type="entry name" value="SUCCINATE--HYDROXYMETHYLGLUTARATE COA-TRANSFERASE"/>
    <property type="match status" value="1"/>
</dbReference>
<sequence length="410" mass="44222">MTDPTSLPLSGIRVLDLTRALAGPFCTMVLGDLGADVIKVEPAGGDMIRHWGPFDRGTSAYYLSGNRNKRGIAVNFRDPRALGLLRELAGQYDVIVENFRAGAMESMGLGYEALAEANPRLIYASVTGFGRTGPASQRPGFDQIAQGYSGLMSVTGMPETGPVRVGVAIGDQTAGMWCAIGILAAIAQRHATGRGRRVETSLLAGLVGLMSVQAQRYLSLGEIPSLAGNTHPVIAPYGVFQTADGPLNIAPATAEMWKRLCEVVGLRDLVDDPRYATNAARIERRAELKEIIEARLKAHGRNEWTQRLLEADIPAGPIYNVADVFADEQVIHSRLVEQVQHAELGSIRQVGSPIAFDGRHGESIRRAPPLLGEHTFDVLREHGFITSDLEALAREGVILQHGHASDETKP</sequence>
<dbReference type="InterPro" id="IPR050483">
    <property type="entry name" value="CoA-transferase_III_domain"/>
</dbReference>
<reference evidence="2 3" key="1">
    <citation type="submission" date="2018-04" db="EMBL/GenBank/DDBJ databases">
        <title>Cupriavidus necator CR12 genome sequencing and assembly.</title>
        <authorList>
            <person name="Ben Fekih I."/>
            <person name="Mazhar H.S."/>
            <person name="Bello S.K."/>
            <person name="Rensing C."/>
        </authorList>
    </citation>
    <scope>NUCLEOTIDE SEQUENCE [LARGE SCALE GENOMIC DNA]</scope>
    <source>
        <strain evidence="2 3">CR12</strain>
    </source>
</reference>
<dbReference type="GO" id="GO:0008410">
    <property type="term" value="F:CoA-transferase activity"/>
    <property type="evidence" value="ECO:0007669"/>
    <property type="project" value="TreeGrafter"/>
</dbReference>
<evidence type="ECO:0000256" key="1">
    <source>
        <dbReference type="ARBA" id="ARBA00022679"/>
    </source>
</evidence>
<dbReference type="Gene3D" id="3.30.1540.10">
    <property type="entry name" value="formyl-coa transferase, domain 3"/>
    <property type="match status" value="1"/>
</dbReference>
<keyword evidence="1 2" id="KW-0808">Transferase</keyword>